<gene>
    <name evidence="2" type="ORF">KIN20_035614</name>
</gene>
<feature type="compositionally biased region" description="Basic and acidic residues" evidence="1">
    <location>
        <begin position="100"/>
        <end position="111"/>
    </location>
</feature>
<dbReference type="AlphaFoldDB" id="A0AAD5RBN9"/>
<feature type="region of interest" description="Disordered" evidence="1">
    <location>
        <begin position="95"/>
        <end position="218"/>
    </location>
</feature>
<name>A0AAD5RBN9_PARTN</name>
<reference evidence="2" key="1">
    <citation type="submission" date="2021-06" db="EMBL/GenBank/DDBJ databases">
        <title>Parelaphostrongylus tenuis whole genome reference sequence.</title>
        <authorList>
            <person name="Garwood T.J."/>
            <person name="Larsen P.A."/>
            <person name="Fountain-Jones N.M."/>
            <person name="Garbe J.R."/>
            <person name="Macchietto M.G."/>
            <person name="Kania S.A."/>
            <person name="Gerhold R.W."/>
            <person name="Richards J.E."/>
            <person name="Wolf T.M."/>
        </authorList>
    </citation>
    <scope>NUCLEOTIDE SEQUENCE</scope>
    <source>
        <strain evidence="2">MNPRO001-30</strain>
        <tissue evidence="2">Meninges</tissue>
    </source>
</reference>
<keyword evidence="3" id="KW-1185">Reference proteome</keyword>
<accession>A0AAD5RBN9</accession>
<evidence type="ECO:0000256" key="1">
    <source>
        <dbReference type="SAM" id="MobiDB-lite"/>
    </source>
</evidence>
<evidence type="ECO:0000313" key="2">
    <source>
        <dbReference type="EMBL" id="KAJ1373254.1"/>
    </source>
</evidence>
<dbReference type="Proteomes" id="UP001196413">
    <property type="component" value="Unassembled WGS sequence"/>
</dbReference>
<dbReference type="EMBL" id="JAHQIW010007243">
    <property type="protein sequence ID" value="KAJ1373254.1"/>
    <property type="molecule type" value="Genomic_DNA"/>
</dbReference>
<feature type="compositionally biased region" description="Low complexity" evidence="1">
    <location>
        <begin position="156"/>
        <end position="167"/>
    </location>
</feature>
<feature type="compositionally biased region" description="Polar residues" evidence="1">
    <location>
        <begin position="206"/>
        <end position="218"/>
    </location>
</feature>
<comment type="caution">
    <text evidence="2">The sequence shown here is derived from an EMBL/GenBank/DDBJ whole genome shotgun (WGS) entry which is preliminary data.</text>
</comment>
<evidence type="ECO:0000313" key="3">
    <source>
        <dbReference type="Proteomes" id="UP001196413"/>
    </source>
</evidence>
<organism evidence="2 3">
    <name type="scientific">Parelaphostrongylus tenuis</name>
    <name type="common">Meningeal worm</name>
    <dbReference type="NCBI Taxonomy" id="148309"/>
    <lineage>
        <taxon>Eukaryota</taxon>
        <taxon>Metazoa</taxon>
        <taxon>Ecdysozoa</taxon>
        <taxon>Nematoda</taxon>
        <taxon>Chromadorea</taxon>
        <taxon>Rhabditida</taxon>
        <taxon>Rhabditina</taxon>
        <taxon>Rhabditomorpha</taxon>
        <taxon>Strongyloidea</taxon>
        <taxon>Metastrongylidae</taxon>
        <taxon>Parelaphostrongylus</taxon>
    </lineage>
</organism>
<protein>
    <submittedName>
        <fullName evidence="2">Uncharacterized protein</fullName>
    </submittedName>
</protein>
<sequence length="253" mass="28106">MVNSTSDSSPISVCVQREPNGRFGLVQTFTPGILEEWTPSGLYVSPMCPPSHAYKEIRKRCPYMQSPSLPFRSHNARGTPRIHPSGSASFLVTENVSGQAERRPQKDDGGSHRTPTFQSPHWRSYQDPVHQRNATRRRSLEQIAQWDPSQPGPNRSSYDSSAFSSDISESEHPLRPPTPSQSSLDLCGGMRSGQFGQHPRVPPSSGPSAVHNSPSSSNTGFPWNYSPRGMLMLLQIHHLTVFLMHSRTLSYLS</sequence>
<proteinExistence type="predicted"/>